<dbReference type="Gene3D" id="3.50.50.60">
    <property type="entry name" value="FAD/NAD(P)-binding domain"/>
    <property type="match status" value="1"/>
</dbReference>
<dbReference type="STRING" id="162209.IJ22_47240"/>
<keyword evidence="6" id="KW-0285">Flavoprotein</keyword>
<gene>
    <name evidence="14" type="ORF">IJ22_47240</name>
</gene>
<feature type="domain" description="Fumarate reductase/succinate dehydrogenase flavoprotein-like C-terminal" evidence="13">
    <location>
        <begin position="446"/>
        <end position="533"/>
    </location>
</feature>
<dbReference type="Proteomes" id="UP000061660">
    <property type="component" value="Chromosome"/>
</dbReference>
<dbReference type="OrthoDB" id="9806724at2"/>
<organism evidence="14 15">
    <name type="scientific">Paenibacillus naphthalenovorans</name>
    <dbReference type="NCBI Taxonomy" id="162209"/>
    <lineage>
        <taxon>Bacteria</taxon>
        <taxon>Bacillati</taxon>
        <taxon>Bacillota</taxon>
        <taxon>Bacilli</taxon>
        <taxon>Bacillales</taxon>
        <taxon>Paenibacillaceae</taxon>
        <taxon>Paenibacillus</taxon>
    </lineage>
</organism>
<dbReference type="AlphaFoldDB" id="A0A0U2WI59"/>
<dbReference type="InterPro" id="IPR037099">
    <property type="entry name" value="Fum_R/Succ_DH_flav-like_C_sf"/>
</dbReference>
<evidence type="ECO:0000256" key="2">
    <source>
        <dbReference type="ARBA" id="ARBA00004950"/>
    </source>
</evidence>
<evidence type="ECO:0000259" key="12">
    <source>
        <dbReference type="Pfam" id="PF00890"/>
    </source>
</evidence>
<feature type="domain" description="FAD-dependent oxidoreductase 2 FAD-binding" evidence="12">
    <location>
        <begin position="12"/>
        <end position="394"/>
    </location>
</feature>
<dbReference type="EC" id="1.4.3.16" evidence="4"/>
<dbReference type="InterPro" id="IPR015939">
    <property type="entry name" value="Fum_Rdtase/Succ_DH_flav-like_C"/>
</dbReference>
<comment type="cofactor">
    <cofactor evidence="1">
        <name>FAD</name>
        <dbReference type="ChEBI" id="CHEBI:57692"/>
    </cofactor>
</comment>
<dbReference type="Gene3D" id="3.90.700.10">
    <property type="entry name" value="Succinate dehydrogenase/fumarate reductase flavoprotein, catalytic domain"/>
    <property type="match status" value="1"/>
</dbReference>
<dbReference type="UniPathway" id="UPA00253">
    <property type="reaction ID" value="UER00326"/>
</dbReference>
<dbReference type="GO" id="GO:0008734">
    <property type="term" value="F:L-aspartate oxidase activity"/>
    <property type="evidence" value="ECO:0007669"/>
    <property type="project" value="UniProtKB-EC"/>
</dbReference>
<keyword evidence="7" id="KW-0662">Pyridine nucleotide biosynthesis</keyword>
<keyword evidence="9" id="KW-0560">Oxidoreductase</keyword>
<evidence type="ECO:0000256" key="11">
    <source>
        <dbReference type="ARBA" id="ARBA00048305"/>
    </source>
</evidence>
<evidence type="ECO:0000256" key="4">
    <source>
        <dbReference type="ARBA" id="ARBA00012173"/>
    </source>
</evidence>
<evidence type="ECO:0000256" key="5">
    <source>
        <dbReference type="ARBA" id="ARBA00021901"/>
    </source>
</evidence>
<dbReference type="InterPro" id="IPR036188">
    <property type="entry name" value="FAD/NAD-bd_sf"/>
</dbReference>
<dbReference type="SUPFAM" id="SSF46977">
    <property type="entry name" value="Succinate dehydrogenase/fumarate reductase flavoprotein C-terminal domain"/>
    <property type="match status" value="1"/>
</dbReference>
<dbReference type="Pfam" id="PF00890">
    <property type="entry name" value="FAD_binding_2"/>
    <property type="match status" value="1"/>
</dbReference>
<name>A0A0U2WI59_9BACL</name>
<evidence type="ECO:0000256" key="3">
    <source>
        <dbReference type="ARBA" id="ARBA00008562"/>
    </source>
</evidence>
<dbReference type="GO" id="GO:0033765">
    <property type="term" value="F:steroid dehydrogenase activity, acting on the CH-CH group of donors"/>
    <property type="evidence" value="ECO:0007669"/>
    <property type="project" value="UniProtKB-ARBA"/>
</dbReference>
<dbReference type="PRINTS" id="PR00368">
    <property type="entry name" value="FADPNR"/>
</dbReference>
<evidence type="ECO:0000256" key="6">
    <source>
        <dbReference type="ARBA" id="ARBA00022630"/>
    </source>
</evidence>
<dbReference type="PRINTS" id="PR00411">
    <property type="entry name" value="PNDRDTASEI"/>
</dbReference>
<proteinExistence type="inferred from homology"/>
<keyword evidence="15" id="KW-1185">Reference proteome</keyword>
<keyword evidence="8" id="KW-0274">FAD</keyword>
<dbReference type="PANTHER" id="PTHR42716:SF2">
    <property type="entry name" value="L-ASPARTATE OXIDASE, CHLOROPLASTIC"/>
    <property type="match status" value="1"/>
</dbReference>
<evidence type="ECO:0000256" key="7">
    <source>
        <dbReference type="ARBA" id="ARBA00022642"/>
    </source>
</evidence>
<dbReference type="InterPro" id="IPR027477">
    <property type="entry name" value="Succ_DH/fumarate_Rdtase_cat_sf"/>
</dbReference>
<evidence type="ECO:0000259" key="13">
    <source>
        <dbReference type="Pfam" id="PF02910"/>
    </source>
</evidence>
<evidence type="ECO:0000256" key="9">
    <source>
        <dbReference type="ARBA" id="ARBA00023002"/>
    </source>
</evidence>
<reference evidence="14 15" key="2">
    <citation type="journal article" date="2016" name="Genome Announc.">
        <title>Complete Genome Sequences of Two Interactive Moderate Thermophiles, Paenibacillus napthalenovorans 32O-Y and Paenibacillus sp. 32O-W.</title>
        <authorList>
            <person name="Butler R.R.III."/>
            <person name="Wang J."/>
            <person name="Stark B.C."/>
            <person name="Pombert J.F."/>
        </authorList>
    </citation>
    <scope>NUCLEOTIDE SEQUENCE [LARGE SCALE GENOMIC DNA]</scope>
    <source>
        <strain evidence="14 15">32O-Y</strain>
    </source>
</reference>
<comment type="pathway">
    <text evidence="2">Cofactor biosynthesis; NAD(+) biosynthesis; iminoaspartate from L-aspartate (oxidase route): step 1/1.</text>
</comment>
<dbReference type="KEGG" id="pnp:IJ22_47240"/>
<dbReference type="PANTHER" id="PTHR42716">
    <property type="entry name" value="L-ASPARTATE OXIDASE"/>
    <property type="match status" value="1"/>
</dbReference>
<evidence type="ECO:0000256" key="1">
    <source>
        <dbReference type="ARBA" id="ARBA00001974"/>
    </source>
</evidence>
<evidence type="ECO:0000313" key="14">
    <source>
        <dbReference type="EMBL" id="ALS24986.1"/>
    </source>
</evidence>
<evidence type="ECO:0000313" key="15">
    <source>
        <dbReference type="Proteomes" id="UP000061660"/>
    </source>
</evidence>
<dbReference type="EMBL" id="CP013652">
    <property type="protein sequence ID" value="ALS24986.1"/>
    <property type="molecule type" value="Genomic_DNA"/>
</dbReference>
<dbReference type="Gene3D" id="1.20.58.100">
    <property type="entry name" value="Fumarate reductase/succinate dehydrogenase flavoprotein-like, C-terminal domain"/>
    <property type="match status" value="1"/>
</dbReference>
<dbReference type="InterPro" id="IPR003953">
    <property type="entry name" value="FAD-dep_OxRdtase_2_FAD-bd"/>
</dbReference>
<dbReference type="SUPFAM" id="SSF51905">
    <property type="entry name" value="FAD/NAD(P)-binding domain"/>
    <property type="match status" value="1"/>
</dbReference>
<dbReference type="Pfam" id="PF02910">
    <property type="entry name" value="Succ_DH_flav_C"/>
    <property type="match status" value="1"/>
</dbReference>
<protein>
    <recommendedName>
        <fullName evidence="5">L-aspartate oxidase</fullName>
        <ecNumber evidence="4">1.4.3.16</ecNumber>
    </recommendedName>
    <alternativeName>
        <fullName evidence="10">Quinolinate synthase B</fullName>
    </alternativeName>
</protein>
<accession>A0A0U2WI59</accession>
<evidence type="ECO:0000256" key="10">
    <source>
        <dbReference type="ARBA" id="ARBA00030386"/>
    </source>
</evidence>
<dbReference type="GO" id="GO:0034628">
    <property type="term" value="P:'de novo' NAD+ biosynthetic process from L-aspartate"/>
    <property type="evidence" value="ECO:0007669"/>
    <property type="project" value="TreeGrafter"/>
</dbReference>
<comment type="catalytic activity">
    <reaction evidence="11">
        <text>L-aspartate + O2 = iminosuccinate + H2O2</text>
        <dbReference type="Rhea" id="RHEA:25876"/>
        <dbReference type="ChEBI" id="CHEBI:15379"/>
        <dbReference type="ChEBI" id="CHEBI:16240"/>
        <dbReference type="ChEBI" id="CHEBI:29991"/>
        <dbReference type="ChEBI" id="CHEBI:77875"/>
        <dbReference type="EC" id="1.4.3.16"/>
    </reaction>
    <physiologicalReaction direction="left-to-right" evidence="11">
        <dbReference type="Rhea" id="RHEA:25877"/>
    </physiologicalReaction>
</comment>
<evidence type="ECO:0000256" key="8">
    <source>
        <dbReference type="ARBA" id="ARBA00022827"/>
    </source>
</evidence>
<dbReference type="PATRIC" id="fig|162209.4.peg.4972"/>
<reference evidence="15" key="1">
    <citation type="submission" date="2015-12" db="EMBL/GenBank/DDBJ databases">
        <title>Complete genome sequences of two moderately thermophilic Paenibacillus species.</title>
        <authorList>
            <person name="Butler R.III."/>
            <person name="Wang J."/>
            <person name="Stark B.C."/>
            <person name="Pombert J.-F."/>
        </authorList>
    </citation>
    <scope>NUCLEOTIDE SEQUENCE [LARGE SCALE GENOMIC DNA]</scope>
    <source>
        <strain evidence="15">32O-Y</strain>
    </source>
</reference>
<comment type="similarity">
    <text evidence="3">Belongs to the FAD-dependent oxidoreductase 2 family. NadB subfamily.</text>
</comment>
<sequence>MLKEEFEKWETDVLIVGGGSAGLRAALAARETGARVLVVNRGGKTYGGATSYLDKLIEVTGLAVALNKEDSDLYYKELYDFGMKVNSRELVRTFTDNSEKELRFLESIGVEFERQGNEYVWMQIPSHSRPRVVKGMSDFGTEILTRLVKACEEKGVQFLAHTGIYEIIKDSSGHPRWALGIHKTQKCTQPVQIRFSSVIIATGGFGNLFSYATNPQGNASGMAIGLDLGAALTNLEFMHILPLFVSPIRGFYMISALLSQGKILNTAKEPFSSGWDHSSQEPDTVTQGNITFEICKWIEKQQEMGKATSDGGVYWYGTHLIDVMKHRIPRSLEMLKARNLDLTSQPAIISSGCHQALGGIAINPQGETGVAGLFACGECAGGFQGAQRMMGTGVMDALVFGSRAGRAAAEAIGQPGTKHWVVMSEDVNRTPELTCDKGFRQLHASMDRILVTKNKEKLRRAQMEVESLQKSLEHYPLNAIPYKDRLRYSELKHAVSIAQAFIASSQAREESRGSFVRSDFPDQSQHFDKQSFVHRIQPDQFQVAFHS</sequence>
<dbReference type="RefSeq" id="WP_062410456.1">
    <property type="nucleotide sequence ID" value="NZ_BJCS01000014.1"/>
</dbReference>
<dbReference type="InterPro" id="IPR005288">
    <property type="entry name" value="NadB"/>
</dbReference>